<evidence type="ECO:0000256" key="2">
    <source>
        <dbReference type="SAM" id="SignalP"/>
    </source>
</evidence>
<proteinExistence type="predicted"/>
<organism evidence="3 4">
    <name type="scientific">Pelagomonas calceolata</name>
    <dbReference type="NCBI Taxonomy" id="35677"/>
    <lineage>
        <taxon>Eukaryota</taxon>
        <taxon>Sar</taxon>
        <taxon>Stramenopiles</taxon>
        <taxon>Ochrophyta</taxon>
        <taxon>Pelagophyceae</taxon>
        <taxon>Pelagomonadales</taxon>
        <taxon>Pelagomonadaceae</taxon>
        <taxon>Pelagomonas</taxon>
    </lineage>
</organism>
<evidence type="ECO:0000256" key="1">
    <source>
        <dbReference type="SAM" id="MobiDB-lite"/>
    </source>
</evidence>
<feature type="signal peptide" evidence="2">
    <location>
        <begin position="1"/>
        <end position="20"/>
    </location>
</feature>
<dbReference type="Proteomes" id="UP000789595">
    <property type="component" value="Unassembled WGS sequence"/>
</dbReference>
<accession>A0A8J2STD5</accession>
<feature type="region of interest" description="Disordered" evidence="1">
    <location>
        <begin position="404"/>
        <end position="439"/>
    </location>
</feature>
<keyword evidence="2" id="KW-0732">Signal</keyword>
<sequence length="534" mass="56286">MPPGSRRLAWILAAAAGARSQPALAPEVRPSLVLWLSPASVEAARASRAVARWRDESGGGYVFAPLTAAQQQAAGLRWRTAVERQRAALPPDDAPPARAAGVFAASAAPGGGVRFPAPLVASALQLRDGVTCFFVLTPAWLRDGDRAVGQRFFGHYPLGQFRFHDRRVAFRTAAGDVRHSKVLESGTKLVAAYRLDGRVEMAVDGAPFEAGAKPRAGASPAPVFSASGYVTLGGCPPHDAFLGDVHEVMVFGTVLADAAARHVAEVLATKHGVAIGALPPTASRFGLPTSHATGAAAAPSPPAARGPPPLADFLEARVAGEWEADPDVQRARPVRARQRPTARDRVASYAALKDGRDRERREADARAGGRTHRAQRGAPSSGDPGPPLLARLQEAQQRLNEIQGAVDAMRPAPNPRAPPAGRGRRDHGPPPPAPPVAPAAVEAVPELAEPGAARCLGGDAFGRAPVARWEPPETARLEQIQQWKKLKAQSDAAIRGFARGGKELRAFVSDQVDRLRLARHNLFCGLAPPGRRVA</sequence>
<comment type="caution">
    <text evidence="3">The sequence shown here is derived from an EMBL/GenBank/DDBJ whole genome shotgun (WGS) entry which is preliminary data.</text>
</comment>
<name>A0A8J2STD5_9STRA</name>
<dbReference type="EMBL" id="CAKKNE010000003">
    <property type="protein sequence ID" value="CAH0372734.1"/>
    <property type="molecule type" value="Genomic_DNA"/>
</dbReference>
<reference evidence="3" key="1">
    <citation type="submission" date="2021-11" db="EMBL/GenBank/DDBJ databases">
        <authorList>
            <consortium name="Genoscope - CEA"/>
            <person name="William W."/>
        </authorList>
    </citation>
    <scope>NUCLEOTIDE SEQUENCE</scope>
</reference>
<evidence type="ECO:0000313" key="3">
    <source>
        <dbReference type="EMBL" id="CAH0372734.1"/>
    </source>
</evidence>
<evidence type="ECO:0000313" key="4">
    <source>
        <dbReference type="Proteomes" id="UP000789595"/>
    </source>
</evidence>
<dbReference type="OrthoDB" id="79760at2759"/>
<feature type="compositionally biased region" description="Basic and acidic residues" evidence="1">
    <location>
        <begin position="353"/>
        <end position="367"/>
    </location>
</feature>
<feature type="region of interest" description="Disordered" evidence="1">
    <location>
        <begin position="329"/>
        <end position="388"/>
    </location>
</feature>
<dbReference type="AlphaFoldDB" id="A0A8J2STD5"/>
<protein>
    <recommendedName>
        <fullName evidence="5">LamG-like jellyroll fold domain-containing protein</fullName>
    </recommendedName>
</protein>
<feature type="chain" id="PRO_5035194160" description="LamG-like jellyroll fold domain-containing protein" evidence="2">
    <location>
        <begin position="21"/>
        <end position="534"/>
    </location>
</feature>
<keyword evidence="4" id="KW-1185">Reference proteome</keyword>
<evidence type="ECO:0008006" key="5">
    <source>
        <dbReference type="Google" id="ProtNLM"/>
    </source>
</evidence>
<gene>
    <name evidence="3" type="ORF">PECAL_3P27590</name>
</gene>